<keyword evidence="2" id="KW-1185">Reference proteome</keyword>
<dbReference type="EMBL" id="JBJKBG010000002">
    <property type="protein sequence ID" value="KAL3749419.1"/>
    <property type="molecule type" value="Genomic_DNA"/>
</dbReference>
<reference evidence="1 2" key="1">
    <citation type="submission" date="2024-11" db="EMBL/GenBank/DDBJ databases">
        <title>Chromosome-level genome assembly of Eucalyptus globulus Labill. provides insights into its genome evolution.</title>
        <authorList>
            <person name="Li X."/>
        </authorList>
    </citation>
    <scope>NUCLEOTIDE SEQUENCE [LARGE SCALE GENOMIC DNA]</scope>
    <source>
        <strain evidence="1">CL2024</strain>
        <tissue evidence="1">Fresh tender leaves</tissue>
    </source>
</reference>
<proteinExistence type="predicted"/>
<evidence type="ECO:0000313" key="1">
    <source>
        <dbReference type="EMBL" id="KAL3749419.1"/>
    </source>
</evidence>
<evidence type="ECO:0000313" key="2">
    <source>
        <dbReference type="Proteomes" id="UP001634007"/>
    </source>
</evidence>
<dbReference type="Proteomes" id="UP001634007">
    <property type="component" value="Unassembled WGS sequence"/>
</dbReference>
<protein>
    <submittedName>
        <fullName evidence="1">Uncharacterized protein</fullName>
    </submittedName>
</protein>
<comment type="caution">
    <text evidence="1">The sequence shown here is derived from an EMBL/GenBank/DDBJ whole genome shotgun (WGS) entry which is preliminary data.</text>
</comment>
<accession>A0ABD3LC85</accession>
<gene>
    <name evidence="1" type="ORF">ACJRO7_010518</name>
</gene>
<organism evidence="1 2">
    <name type="scientific">Eucalyptus globulus</name>
    <name type="common">Tasmanian blue gum</name>
    <dbReference type="NCBI Taxonomy" id="34317"/>
    <lineage>
        <taxon>Eukaryota</taxon>
        <taxon>Viridiplantae</taxon>
        <taxon>Streptophyta</taxon>
        <taxon>Embryophyta</taxon>
        <taxon>Tracheophyta</taxon>
        <taxon>Spermatophyta</taxon>
        <taxon>Magnoliopsida</taxon>
        <taxon>eudicotyledons</taxon>
        <taxon>Gunneridae</taxon>
        <taxon>Pentapetalae</taxon>
        <taxon>rosids</taxon>
        <taxon>malvids</taxon>
        <taxon>Myrtales</taxon>
        <taxon>Myrtaceae</taxon>
        <taxon>Myrtoideae</taxon>
        <taxon>Eucalypteae</taxon>
        <taxon>Eucalyptus</taxon>
    </lineage>
</organism>
<dbReference type="AlphaFoldDB" id="A0ABD3LC85"/>
<name>A0ABD3LC85_EUCGL</name>
<sequence length="114" mass="12490">MIVTKAYGDIDVTAIEFELLVLDVLAAFAVAAKTRKACAKSQMSNNVILRRNNCTRKRSSRSSKVSIVEIADLIDGTKANGSERLMAKSLMASLSAQWLSLGYLCKFMTPNYPP</sequence>